<dbReference type="InterPro" id="IPR057326">
    <property type="entry name" value="KR_dom"/>
</dbReference>
<dbReference type="InterPro" id="IPR036291">
    <property type="entry name" value="NAD(P)-bd_dom_sf"/>
</dbReference>
<dbReference type="EMBL" id="OBML01000008">
    <property type="protein sequence ID" value="SOC15141.1"/>
    <property type="molecule type" value="Genomic_DNA"/>
</dbReference>
<feature type="domain" description="Ketoreductase" evidence="4">
    <location>
        <begin position="12"/>
        <end position="197"/>
    </location>
</feature>
<dbReference type="PRINTS" id="PR00080">
    <property type="entry name" value="SDRFAMILY"/>
</dbReference>
<evidence type="ECO:0000256" key="3">
    <source>
        <dbReference type="RuleBase" id="RU000363"/>
    </source>
</evidence>
<dbReference type="AlphaFoldDB" id="A0A285T2J8"/>
<comment type="similarity">
    <text evidence="1 3">Belongs to the short-chain dehydrogenases/reductases (SDR) family.</text>
</comment>
<dbReference type="InterPro" id="IPR002347">
    <property type="entry name" value="SDR_fam"/>
</dbReference>
<protein>
    <submittedName>
        <fullName evidence="5">3-oxoacyl-[acyl-carrier protein] reductase</fullName>
    </submittedName>
</protein>
<evidence type="ECO:0000256" key="2">
    <source>
        <dbReference type="ARBA" id="ARBA00023002"/>
    </source>
</evidence>
<name>A0A285T2J8_9HYPH</name>
<dbReference type="CDD" id="cd05233">
    <property type="entry name" value="SDR_c"/>
    <property type="match status" value="1"/>
</dbReference>
<dbReference type="InterPro" id="IPR020904">
    <property type="entry name" value="Sc_DH/Rdtase_CS"/>
</dbReference>
<dbReference type="SMART" id="SM00822">
    <property type="entry name" value="PKS_KR"/>
    <property type="match status" value="1"/>
</dbReference>
<evidence type="ECO:0000313" key="5">
    <source>
        <dbReference type="EMBL" id="SOC15141.1"/>
    </source>
</evidence>
<dbReference type="PANTHER" id="PTHR43639">
    <property type="entry name" value="OXIDOREDUCTASE, SHORT-CHAIN DEHYDROGENASE/REDUCTASE FAMILY (AFU_ORTHOLOGUE AFUA_5G02870)"/>
    <property type="match status" value="1"/>
</dbReference>
<dbReference type="Gene3D" id="3.40.50.720">
    <property type="entry name" value="NAD(P)-binding Rossmann-like Domain"/>
    <property type="match status" value="1"/>
</dbReference>
<dbReference type="GO" id="GO:0016491">
    <property type="term" value="F:oxidoreductase activity"/>
    <property type="evidence" value="ECO:0007669"/>
    <property type="project" value="UniProtKB-KW"/>
</dbReference>
<dbReference type="FunFam" id="3.40.50.720:FF:000084">
    <property type="entry name" value="Short-chain dehydrogenase reductase"/>
    <property type="match status" value="1"/>
</dbReference>
<evidence type="ECO:0000313" key="6">
    <source>
        <dbReference type="Proteomes" id="UP000219331"/>
    </source>
</evidence>
<gene>
    <name evidence="5" type="ORF">SAMN05421512_10867</name>
</gene>
<dbReference type="Proteomes" id="UP000219331">
    <property type="component" value="Unassembled WGS sequence"/>
</dbReference>
<reference evidence="5 6" key="1">
    <citation type="submission" date="2017-08" db="EMBL/GenBank/DDBJ databases">
        <authorList>
            <person name="de Groot N.N."/>
        </authorList>
    </citation>
    <scope>NUCLEOTIDE SEQUENCE [LARGE SCALE GENOMIC DNA]</scope>
    <source>
        <strain evidence="5 6">USBA 352</strain>
    </source>
</reference>
<keyword evidence="2" id="KW-0560">Oxidoreductase</keyword>
<accession>A0A285T2J8</accession>
<evidence type="ECO:0000259" key="4">
    <source>
        <dbReference type="SMART" id="SM00822"/>
    </source>
</evidence>
<sequence>MREPMGRELDGKVAVVVGGSGGIGAATCRLLAGQGARVVVGYRSNAKAAEALVAELPGTGHLALPVGVTDTASIEAFRDAVLSAIGRVDILVNSAGTTTPVPHRNLDGLTDEIIDEVFASNWRGVFATIRAFAPALKASGAGVIVNVSSIAAFKGFGSSIAYCGAKAALDSMTHTLALALAPEIRVLSVSPGMVATGFVPGRTSEEIERAGAATPLGKVAQPEHVAETIYGAIRYMPLSTGIRIAVDAGRAL</sequence>
<proteinExistence type="inferred from homology"/>
<dbReference type="PANTHER" id="PTHR43639:SF1">
    <property type="entry name" value="SHORT-CHAIN DEHYDROGENASE_REDUCTASE FAMILY PROTEIN"/>
    <property type="match status" value="1"/>
</dbReference>
<dbReference type="Pfam" id="PF00106">
    <property type="entry name" value="adh_short"/>
    <property type="match status" value="1"/>
</dbReference>
<dbReference type="STRING" id="538381.GCA_001696535_02911"/>
<dbReference type="SUPFAM" id="SSF51735">
    <property type="entry name" value="NAD(P)-binding Rossmann-fold domains"/>
    <property type="match status" value="1"/>
</dbReference>
<evidence type="ECO:0000256" key="1">
    <source>
        <dbReference type="ARBA" id="ARBA00006484"/>
    </source>
</evidence>
<keyword evidence="6" id="KW-1185">Reference proteome</keyword>
<organism evidence="5 6">
    <name type="scientific">Stappia indica</name>
    <dbReference type="NCBI Taxonomy" id="538381"/>
    <lineage>
        <taxon>Bacteria</taxon>
        <taxon>Pseudomonadati</taxon>
        <taxon>Pseudomonadota</taxon>
        <taxon>Alphaproteobacteria</taxon>
        <taxon>Hyphomicrobiales</taxon>
        <taxon>Stappiaceae</taxon>
        <taxon>Stappia</taxon>
    </lineage>
</organism>
<dbReference type="PRINTS" id="PR00081">
    <property type="entry name" value="GDHRDH"/>
</dbReference>
<dbReference type="PROSITE" id="PS00061">
    <property type="entry name" value="ADH_SHORT"/>
    <property type="match status" value="1"/>
</dbReference>
<dbReference type="RefSeq" id="WP_208980373.1">
    <property type="nucleotide sequence ID" value="NZ_OBML01000008.1"/>
</dbReference>